<dbReference type="AlphaFoldDB" id="A0AAU8CKY5"/>
<evidence type="ECO:0000259" key="1">
    <source>
        <dbReference type="Pfam" id="PF20408"/>
    </source>
</evidence>
<dbReference type="InterPro" id="IPR046879">
    <property type="entry name" value="KANL3/Tex30_Abhydrolase"/>
</dbReference>
<dbReference type="InterPro" id="IPR026555">
    <property type="entry name" value="NSL3/Tex30"/>
</dbReference>
<feature type="domain" description="KANL3/Tex30 alpha/beta hydrolase-like" evidence="1">
    <location>
        <begin position="13"/>
        <end position="206"/>
    </location>
</feature>
<protein>
    <submittedName>
        <fullName evidence="2">Alpha/beta family hydrolase</fullName>
    </submittedName>
</protein>
<keyword evidence="2" id="KW-0378">Hydrolase</keyword>
<accession>A0AAU8CKY5</accession>
<proteinExistence type="predicted"/>
<gene>
    <name evidence="2" type="ORF">ABVK50_20060</name>
</gene>
<reference evidence="2" key="1">
    <citation type="submission" date="2024-06" db="EMBL/GenBank/DDBJ databases">
        <title>Mesorhizobium karijinii sp. nov., a symbiont of the iconic Swainsona formosa from arid Australia.</title>
        <authorList>
            <person name="Hill Y.J."/>
            <person name="Watkin E.L.J."/>
            <person name="O'Hara G.W."/>
            <person name="Terpolilli J."/>
            <person name="Tye M.L."/>
            <person name="Kohlmeier M.G."/>
        </authorList>
    </citation>
    <scope>NUCLEOTIDE SEQUENCE</scope>
    <source>
        <strain evidence="2">WSM2240</strain>
    </source>
</reference>
<dbReference type="EMBL" id="CP159253">
    <property type="protein sequence ID" value="XCG47546.1"/>
    <property type="molecule type" value="Genomic_DNA"/>
</dbReference>
<evidence type="ECO:0000313" key="2">
    <source>
        <dbReference type="EMBL" id="XCG47546.1"/>
    </source>
</evidence>
<dbReference type="Pfam" id="PF20408">
    <property type="entry name" value="Abhydrolase_11"/>
    <property type="match status" value="1"/>
</dbReference>
<dbReference type="InterPro" id="IPR029058">
    <property type="entry name" value="AB_hydrolase_fold"/>
</dbReference>
<dbReference type="PANTHER" id="PTHR13136:SF11">
    <property type="entry name" value="TESTIS-EXPRESSED PROTEIN 30"/>
    <property type="match status" value="1"/>
</dbReference>
<dbReference type="PANTHER" id="PTHR13136">
    <property type="entry name" value="TESTIS DEVELOPMENT PROTEIN PRTD"/>
    <property type="match status" value="1"/>
</dbReference>
<name>A0AAU8CKY5_9HYPH</name>
<dbReference type="GO" id="GO:0016787">
    <property type="term" value="F:hydrolase activity"/>
    <property type="evidence" value="ECO:0007669"/>
    <property type="project" value="UniProtKB-KW"/>
</dbReference>
<sequence>MPDFLFTGPHDAKTAILLAHGAGAPMDSAWMNAFADRLAAKDIRVARFEFSYMAARRTGEGRKPPPRAETLLGEYRAAADAIGAGTKLFIGGKSMGGRVASMVADALYAEKKIAGLVCLGYPFHPPGSPEKLRTAHLEKLVAPTLICQGERDPFGTRDEVAGYKLSPAITLHWLEDGDHDLKPRKDSRATGKGNLDAAAERIVGWVAAG</sequence>
<organism evidence="2">
    <name type="scientific">Mesorhizobium sp. WSM2240</name>
    <dbReference type="NCBI Taxonomy" id="3228851"/>
    <lineage>
        <taxon>Bacteria</taxon>
        <taxon>Pseudomonadati</taxon>
        <taxon>Pseudomonadota</taxon>
        <taxon>Alphaproteobacteria</taxon>
        <taxon>Hyphomicrobiales</taxon>
        <taxon>Phyllobacteriaceae</taxon>
        <taxon>Mesorhizobium</taxon>
    </lineage>
</organism>
<dbReference type="SUPFAM" id="SSF53474">
    <property type="entry name" value="alpha/beta-Hydrolases"/>
    <property type="match status" value="1"/>
</dbReference>
<dbReference type="RefSeq" id="WP_353644908.1">
    <property type="nucleotide sequence ID" value="NZ_CP159253.1"/>
</dbReference>
<dbReference type="Gene3D" id="3.40.50.1820">
    <property type="entry name" value="alpha/beta hydrolase"/>
    <property type="match status" value="1"/>
</dbReference>